<protein>
    <submittedName>
        <fullName evidence="4">Ankyrin repeat domain-containing protein</fullName>
    </submittedName>
</protein>
<evidence type="ECO:0000256" key="1">
    <source>
        <dbReference type="ARBA" id="ARBA00022737"/>
    </source>
</evidence>
<dbReference type="EMBL" id="VJWA01000001">
    <property type="protein sequence ID" value="TRW17382.1"/>
    <property type="molecule type" value="Genomic_DNA"/>
</dbReference>
<keyword evidence="5" id="KW-1185">Reference proteome</keyword>
<evidence type="ECO:0000256" key="3">
    <source>
        <dbReference type="PROSITE-ProRule" id="PRU00023"/>
    </source>
</evidence>
<proteinExistence type="predicted"/>
<dbReference type="PROSITE" id="PS50088">
    <property type="entry name" value="ANK_REPEAT"/>
    <property type="match status" value="2"/>
</dbReference>
<keyword evidence="1" id="KW-0677">Repeat</keyword>
<evidence type="ECO:0000313" key="5">
    <source>
        <dbReference type="Proteomes" id="UP000317894"/>
    </source>
</evidence>
<comment type="caution">
    <text evidence="4">The sequence shown here is derived from an EMBL/GenBank/DDBJ whole genome shotgun (WGS) entry which is preliminary data.</text>
</comment>
<gene>
    <name evidence="4" type="ORF">FMM06_04195</name>
</gene>
<dbReference type="PANTHER" id="PTHR24189">
    <property type="entry name" value="MYOTROPHIN"/>
    <property type="match status" value="1"/>
</dbReference>
<dbReference type="AlphaFoldDB" id="A0A552UGN2"/>
<dbReference type="InterPro" id="IPR036770">
    <property type="entry name" value="Ankyrin_rpt-contain_sf"/>
</dbReference>
<dbReference type="Pfam" id="PF00023">
    <property type="entry name" value="Ank"/>
    <property type="match status" value="1"/>
</dbReference>
<name>A0A552UGN2_9SPHN</name>
<accession>A0A552UGN2</accession>
<dbReference type="PROSITE" id="PS50297">
    <property type="entry name" value="ANK_REP_REGION"/>
    <property type="match status" value="1"/>
</dbReference>
<dbReference type="InterPro" id="IPR002110">
    <property type="entry name" value="Ankyrin_rpt"/>
</dbReference>
<dbReference type="SUPFAM" id="SSF48403">
    <property type="entry name" value="Ankyrin repeat"/>
    <property type="match status" value="1"/>
</dbReference>
<organism evidence="4 5">
    <name type="scientific">Glacieibacterium frigidum</name>
    <dbReference type="NCBI Taxonomy" id="2593303"/>
    <lineage>
        <taxon>Bacteria</taxon>
        <taxon>Pseudomonadati</taxon>
        <taxon>Pseudomonadota</taxon>
        <taxon>Alphaproteobacteria</taxon>
        <taxon>Sphingomonadales</taxon>
        <taxon>Sphingosinicellaceae</taxon>
        <taxon>Glacieibacterium</taxon>
    </lineage>
</organism>
<keyword evidence="2 3" id="KW-0040">ANK repeat</keyword>
<dbReference type="Proteomes" id="UP000317894">
    <property type="component" value="Unassembled WGS sequence"/>
</dbReference>
<evidence type="ECO:0000313" key="4">
    <source>
        <dbReference type="EMBL" id="TRW17382.1"/>
    </source>
</evidence>
<reference evidence="4 5" key="1">
    <citation type="submission" date="2019-07" db="EMBL/GenBank/DDBJ databases">
        <title>Novel species isolated from glacier.</title>
        <authorList>
            <person name="Liu Q."/>
            <person name="Xin Y.-H."/>
        </authorList>
    </citation>
    <scope>NUCLEOTIDE SEQUENCE [LARGE SCALE GENOMIC DNA]</scope>
    <source>
        <strain evidence="4 5">LB1R16</strain>
    </source>
</reference>
<feature type="repeat" description="ANK" evidence="3">
    <location>
        <begin position="132"/>
        <end position="164"/>
    </location>
</feature>
<evidence type="ECO:0000256" key="2">
    <source>
        <dbReference type="ARBA" id="ARBA00023043"/>
    </source>
</evidence>
<dbReference type="InterPro" id="IPR050745">
    <property type="entry name" value="Multifunctional_regulatory"/>
</dbReference>
<dbReference type="Gene3D" id="1.25.40.20">
    <property type="entry name" value="Ankyrin repeat-containing domain"/>
    <property type="match status" value="1"/>
</dbReference>
<sequence length="259" mass="26798">MTSGCADAGAGCFIPETVLPKREAVMTRVDNGQAGRDLMAAVFDGDTATVGAMLARDPRLRNTQGGVLGDLLSVAIARCDKPMLTRLLASGVPADGPPANEPPLTLALRVTEPWFAETLLKAGASANRLTKAGGRPLDDAIVIGSAGAVRMLIEYGAKLDDRSSTGATPLQTALDGHRFAIAELLIARGADPWAVDNSGGNLGWAVSRPSLAQTAEDDAAHARLAAKLPAMGWPSPAPSPKEVRALVAAGRWPPARARN</sequence>
<feature type="repeat" description="ANK" evidence="3">
    <location>
        <begin position="165"/>
        <end position="197"/>
    </location>
</feature>